<comment type="caution">
    <text evidence="1">The sequence shown here is derived from an EMBL/GenBank/DDBJ whole genome shotgun (WGS) entry which is preliminary data.</text>
</comment>
<gene>
    <name evidence="1" type="ORF">GSLYS_00019889001</name>
</gene>
<organism evidence="1 2">
    <name type="scientific">Lymnaea stagnalis</name>
    <name type="common">Great pond snail</name>
    <name type="synonym">Helix stagnalis</name>
    <dbReference type="NCBI Taxonomy" id="6523"/>
    <lineage>
        <taxon>Eukaryota</taxon>
        <taxon>Metazoa</taxon>
        <taxon>Spiralia</taxon>
        <taxon>Lophotrochozoa</taxon>
        <taxon>Mollusca</taxon>
        <taxon>Gastropoda</taxon>
        <taxon>Heterobranchia</taxon>
        <taxon>Euthyneura</taxon>
        <taxon>Panpulmonata</taxon>
        <taxon>Hygrophila</taxon>
        <taxon>Lymnaeoidea</taxon>
        <taxon>Lymnaeidae</taxon>
        <taxon>Lymnaea</taxon>
    </lineage>
</organism>
<evidence type="ECO:0000313" key="1">
    <source>
        <dbReference type="EMBL" id="CAL1546512.1"/>
    </source>
</evidence>
<evidence type="ECO:0008006" key="3">
    <source>
        <dbReference type="Google" id="ProtNLM"/>
    </source>
</evidence>
<reference evidence="1 2" key="1">
    <citation type="submission" date="2024-04" db="EMBL/GenBank/DDBJ databases">
        <authorList>
            <consortium name="Genoscope - CEA"/>
            <person name="William W."/>
        </authorList>
    </citation>
    <scope>NUCLEOTIDE SEQUENCE [LARGE SCALE GENOMIC DNA]</scope>
</reference>
<proteinExistence type="predicted"/>
<name>A0AAV2IHK8_LYMST</name>
<feature type="non-terminal residue" evidence="1">
    <location>
        <position position="1"/>
    </location>
</feature>
<dbReference type="EMBL" id="CAXITT010000822">
    <property type="protein sequence ID" value="CAL1546512.1"/>
    <property type="molecule type" value="Genomic_DNA"/>
</dbReference>
<sequence length="144" mass="16602">GEGFYVSDDFDAACCWAKRKKECGHAVLVFRLQEQSFSNCFLDLNRNKTFWRKVVRFNRSGYKKEKNSATLKNLHFNEIDFIKGPICYDVPKILDDNCTEPPILMTNRSGRVIQQLCIRTHSYAQVFGSLANICAVIWFLPGPQ</sequence>
<keyword evidence="2" id="KW-1185">Reference proteome</keyword>
<dbReference type="Proteomes" id="UP001497497">
    <property type="component" value="Unassembled WGS sequence"/>
</dbReference>
<accession>A0AAV2IHK8</accession>
<dbReference type="AlphaFoldDB" id="A0AAV2IHK8"/>
<protein>
    <recommendedName>
        <fullName evidence="3">DUF3990 domain-containing protein</fullName>
    </recommendedName>
</protein>
<evidence type="ECO:0000313" key="2">
    <source>
        <dbReference type="Proteomes" id="UP001497497"/>
    </source>
</evidence>